<dbReference type="Proteomes" id="UP001295684">
    <property type="component" value="Unassembled WGS sequence"/>
</dbReference>
<proteinExistence type="predicted"/>
<reference evidence="1" key="1">
    <citation type="submission" date="2023-07" db="EMBL/GenBank/DDBJ databases">
        <authorList>
            <consortium name="AG Swart"/>
            <person name="Singh M."/>
            <person name="Singh A."/>
            <person name="Seah K."/>
            <person name="Emmerich C."/>
        </authorList>
    </citation>
    <scope>NUCLEOTIDE SEQUENCE</scope>
    <source>
        <strain evidence="1">DP1</strain>
    </source>
</reference>
<dbReference type="AlphaFoldDB" id="A0AAD1YB46"/>
<keyword evidence="2" id="KW-1185">Reference proteome</keyword>
<comment type="caution">
    <text evidence="1">The sequence shown here is derived from an EMBL/GenBank/DDBJ whole genome shotgun (WGS) entry which is preliminary data.</text>
</comment>
<organism evidence="1 2">
    <name type="scientific">Euplotes crassus</name>
    <dbReference type="NCBI Taxonomy" id="5936"/>
    <lineage>
        <taxon>Eukaryota</taxon>
        <taxon>Sar</taxon>
        <taxon>Alveolata</taxon>
        <taxon>Ciliophora</taxon>
        <taxon>Intramacronucleata</taxon>
        <taxon>Spirotrichea</taxon>
        <taxon>Hypotrichia</taxon>
        <taxon>Euplotida</taxon>
        <taxon>Euplotidae</taxon>
        <taxon>Moneuplotes</taxon>
    </lineage>
</organism>
<protein>
    <submittedName>
        <fullName evidence="1">Uncharacterized protein</fullName>
    </submittedName>
</protein>
<accession>A0AAD1YB46</accession>
<sequence>MLFITGDPLVSTRIFQISQEREQLNKCKQFLALMTKSLIELSFHKTSCSLMMLVRIKIPDQVNSKVQKTETSKSSQ</sequence>
<evidence type="ECO:0000313" key="2">
    <source>
        <dbReference type="Proteomes" id="UP001295684"/>
    </source>
</evidence>
<gene>
    <name evidence="1" type="ORF">ECRASSUSDP1_LOCUS28033</name>
</gene>
<dbReference type="EMBL" id="CAMPGE010028925">
    <property type="protein sequence ID" value="CAI2386417.1"/>
    <property type="molecule type" value="Genomic_DNA"/>
</dbReference>
<name>A0AAD1YB46_EUPCR</name>
<evidence type="ECO:0000313" key="1">
    <source>
        <dbReference type="EMBL" id="CAI2386417.1"/>
    </source>
</evidence>